<dbReference type="Gene3D" id="3.40.50.10740">
    <property type="entry name" value="Class I glutamine amidotransferase-like"/>
    <property type="match status" value="1"/>
</dbReference>
<dbReference type="InterPro" id="IPR003507">
    <property type="entry name" value="S66_fam"/>
</dbReference>
<dbReference type="PATRIC" id="fig|1622118.3.peg.1902"/>
<keyword evidence="5" id="KW-0720">Serine protease</keyword>
<sequence>MLKISTLKLLPISLFCSLLFNFNINAQNTTLIKPAYLKAGDTIAIVAPAGILSDKEPIEKAIELVEGWGLHAILGKHLFGSNFHFSGTDAERTEDFQSALDHKAVKAIWCGRGGYGTVRIIDGLNFTKFKKNPKWIIGYSDITVLHSHIHNLGYETLHAMMPINMKVRKKDRLKTIKTFKKALFGKNLNYKITSSPYNKLGTAKGQLVGGNLSILQSLLGSVSSINTKGKILFIEDVGEYLYNIDRMVYALKRSGYFKNCNGIIVGGMTNLKDNSTPFGQTVEEIILEATKEFDFPIVFDFPAGHDKDNRAIFLGREIEMKVGKKHAFIKFVK</sequence>
<dbReference type="AlphaFoldDB" id="A0A109RNS3"/>
<dbReference type="Gene3D" id="3.50.30.60">
    <property type="entry name" value="LD-carboxypeptidase A C-terminal domain-like"/>
    <property type="match status" value="1"/>
</dbReference>
<evidence type="ECO:0000256" key="3">
    <source>
        <dbReference type="ARBA" id="ARBA00022670"/>
    </source>
</evidence>
<proteinExistence type="inferred from homology"/>
<protein>
    <submittedName>
        <fullName evidence="10">LD-carboxypeptidase</fullName>
    </submittedName>
</protein>
<feature type="chain" id="PRO_5007140405" evidence="7">
    <location>
        <begin position="27"/>
        <end position="333"/>
    </location>
</feature>
<keyword evidence="4" id="KW-0378">Hydrolase</keyword>
<accession>A0A109RNS3</accession>
<dbReference type="PANTHER" id="PTHR30237:SF2">
    <property type="entry name" value="MUREIN TETRAPEPTIDE CARBOXYPEPTIDASE"/>
    <property type="match status" value="1"/>
</dbReference>
<feature type="active site" description="Charge relay system" evidence="6">
    <location>
        <position position="305"/>
    </location>
</feature>
<dbReference type="GO" id="GO:0004180">
    <property type="term" value="F:carboxypeptidase activity"/>
    <property type="evidence" value="ECO:0007669"/>
    <property type="project" value="UniProtKB-KW"/>
</dbReference>
<evidence type="ECO:0000256" key="1">
    <source>
        <dbReference type="ARBA" id="ARBA00010233"/>
    </source>
</evidence>
<dbReference type="InterPro" id="IPR027478">
    <property type="entry name" value="LdcA_N"/>
</dbReference>
<evidence type="ECO:0000259" key="9">
    <source>
        <dbReference type="Pfam" id="PF17676"/>
    </source>
</evidence>
<dbReference type="RefSeq" id="WP_068209128.1">
    <property type="nucleotide sequence ID" value="NZ_CP013355.1"/>
</dbReference>
<keyword evidence="3" id="KW-0645">Protease</keyword>
<dbReference type="SUPFAM" id="SSF52317">
    <property type="entry name" value="Class I glutamine amidotransferase-like"/>
    <property type="match status" value="1"/>
</dbReference>
<keyword evidence="7" id="KW-0732">Signal</keyword>
<dbReference type="PIRSF" id="PIRSF028757">
    <property type="entry name" value="LD-carboxypeptidase"/>
    <property type="match status" value="1"/>
</dbReference>
<evidence type="ECO:0000256" key="6">
    <source>
        <dbReference type="PIRSR" id="PIRSR028757-1"/>
    </source>
</evidence>
<dbReference type="Pfam" id="PF02016">
    <property type="entry name" value="Peptidase_S66"/>
    <property type="match status" value="1"/>
</dbReference>
<dbReference type="OrthoDB" id="9807329at2"/>
<evidence type="ECO:0000256" key="2">
    <source>
        <dbReference type="ARBA" id="ARBA00022645"/>
    </source>
</evidence>
<organism evidence="10 11">
    <name type="scientific">Lutibacter profundi</name>
    <dbReference type="NCBI Taxonomy" id="1622118"/>
    <lineage>
        <taxon>Bacteria</taxon>
        <taxon>Pseudomonadati</taxon>
        <taxon>Bacteroidota</taxon>
        <taxon>Flavobacteriia</taxon>
        <taxon>Flavobacteriales</taxon>
        <taxon>Flavobacteriaceae</taxon>
        <taxon>Lutibacter</taxon>
    </lineage>
</organism>
<feature type="active site" description="Charge relay system" evidence="6">
    <location>
        <position position="235"/>
    </location>
</feature>
<feature type="domain" description="LD-carboxypeptidase N-terminal" evidence="8">
    <location>
        <begin position="43"/>
        <end position="159"/>
    </location>
</feature>
<dbReference type="CDD" id="cd07025">
    <property type="entry name" value="Peptidase_S66"/>
    <property type="match status" value="1"/>
</dbReference>
<keyword evidence="11" id="KW-1185">Reference proteome</keyword>
<reference evidence="11" key="1">
    <citation type="submission" date="2015-12" db="EMBL/GenBank/DDBJ databases">
        <title>Complete genome sequence of Lutibacter profundus strain LP1.</title>
        <authorList>
            <person name="Wissuwa J."/>
            <person name="Le Moine Bauer S."/>
            <person name="Stokke R."/>
            <person name="Dahle H."/>
            <person name="Steen I.H."/>
        </authorList>
    </citation>
    <scope>NUCLEOTIDE SEQUENCE [LARGE SCALE GENOMIC DNA]</scope>
    <source>
        <strain evidence="11">LP1</strain>
    </source>
</reference>
<dbReference type="Pfam" id="PF17676">
    <property type="entry name" value="Peptidase_S66C"/>
    <property type="match status" value="1"/>
</dbReference>
<dbReference type="SUPFAM" id="SSF141986">
    <property type="entry name" value="LD-carboxypeptidase A C-terminal domain-like"/>
    <property type="match status" value="1"/>
</dbReference>
<evidence type="ECO:0000259" key="8">
    <source>
        <dbReference type="Pfam" id="PF02016"/>
    </source>
</evidence>
<feature type="signal peptide" evidence="7">
    <location>
        <begin position="1"/>
        <end position="26"/>
    </location>
</feature>
<dbReference type="KEGG" id="lut:Lupro_09195"/>
<comment type="similarity">
    <text evidence="1">Belongs to the peptidase S66 family.</text>
</comment>
<dbReference type="InterPro" id="IPR029062">
    <property type="entry name" value="Class_I_gatase-like"/>
</dbReference>
<keyword evidence="2 10" id="KW-0121">Carboxypeptidase</keyword>
<gene>
    <name evidence="10" type="ORF">Lupro_09195</name>
</gene>
<dbReference type="GO" id="GO:0006508">
    <property type="term" value="P:proteolysis"/>
    <property type="evidence" value="ECO:0007669"/>
    <property type="project" value="UniProtKB-KW"/>
</dbReference>
<name>A0A109RNS3_9FLAO</name>
<dbReference type="InterPro" id="IPR027461">
    <property type="entry name" value="Carboxypeptidase_A_C_sf"/>
</dbReference>
<evidence type="ECO:0000256" key="7">
    <source>
        <dbReference type="SAM" id="SignalP"/>
    </source>
</evidence>
<dbReference type="PANTHER" id="PTHR30237">
    <property type="entry name" value="MURAMOYLTETRAPEPTIDE CARBOXYPEPTIDASE"/>
    <property type="match status" value="1"/>
</dbReference>
<feature type="active site" description="Nucleophile" evidence="6">
    <location>
        <position position="140"/>
    </location>
</feature>
<evidence type="ECO:0000256" key="4">
    <source>
        <dbReference type="ARBA" id="ARBA00022801"/>
    </source>
</evidence>
<evidence type="ECO:0000313" key="11">
    <source>
        <dbReference type="Proteomes" id="UP000059672"/>
    </source>
</evidence>
<evidence type="ECO:0000256" key="5">
    <source>
        <dbReference type="ARBA" id="ARBA00022825"/>
    </source>
</evidence>
<dbReference type="EMBL" id="CP013355">
    <property type="protein sequence ID" value="AMC11427.1"/>
    <property type="molecule type" value="Genomic_DNA"/>
</dbReference>
<reference evidence="10 11" key="2">
    <citation type="journal article" date="2016" name="Int. J. Syst. Evol. Microbiol.">
        <title>Lutibacter profundi sp. nov., isolated from a deep-sea hydrothermal system on the Arctic Mid-Ocean Ridge and emended description of the genus Lutibacter.</title>
        <authorList>
            <person name="Le Moine Bauer S."/>
            <person name="Roalkvam I."/>
            <person name="Steen I.H."/>
            <person name="Dahle H."/>
        </authorList>
    </citation>
    <scope>NUCLEOTIDE SEQUENCE [LARGE SCALE GENOMIC DNA]</scope>
    <source>
        <strain evidence="10 11">LP1</strain>
    </source>
</reference>
<dbReference type="Proteomes" id="UP000059672">
    <property type="component" value="Chromosome"/>
</dbReference>
<dbReference type="STRING" id="1622118.Lupro_09195"/>
<dbReference type="InterPro" id="IPR040449">
    <property type="entry name" value="Peptidase_S66_N"/>
</dbReference>
<dbReference type="GO" id="GO:0008236">
    <property type="term" value="F:serine-type peptidase activity"/>
    <property type="evidence" value="ECO:0007669"/>
    <property type="project" value="UniProtKB-KW"/>
</dbReference>
<feature type="domain" description="LD-carboxypeptidase C-terminal" evidence="9">
    <location>
        <begin position="204"/>
        <end position="320"/>
    </location>
</feature>
<dbReference type="InterPro" id="IPR040921">
    <property type="entry name" value="Peptidase_S66C"/>
</dbReference>
<evidence type="ECO:0000313" key="10">
    <source>
        <dbReference type="EMBL" id="AMC11427.1"/>
    </source>
</evidence>